<sequence length="64" mass="6749">MVGKDGGKKKPLKAAKKDAKEYDEDDIAFQNKQKEEAKALKAMADKAKSGGPLGGSGIKKSGKK</sequence>
<feature type="compositionally biased region" description="Basic and acidic residues" evidence="1">
    <location>
        <begin position="32"/>
        <end position="48"/>
    </location>
</feature>
<feature type="region of interest" description="Disordered" evidence="1">
    <location>
        <begin position="1"/>
        <end position="64"/>
    </location>
</feature>
<accession>A0AAN7YR75</accession>
<dbReference type="AlphaFoldDB" id="A0AAN7YR75"/>
<name>A0AAN7YR75_9MYCE</name>
<evidence type="ECO:0008006" key="4">
    <source>
        <dbReference type="Google" id="ProtNLM"/>
    </source>
</evidence>
<dbReference type="PANTHER" id="PTHR28632">
    <property type="entry name" value="TRANSLATION MACHINERY-ASSOCIATED PROTEIN 7"/>
    <property type="match status" value="1"/>
</dbReference>
<gene>
    <name evidence="2" type="ORF">RB653_001102</name>
</gene>
<dbReference type="EMBL" id="JAVFKY010000002">
    <property type="protein sequence ID" value="KAK5581074.1"/>
    <property type="molecule type" value="Genomic_DNA"/>
</dbReference>
<dbReference type="Pfam" id="PF09072">
    <property type="entry name" value="TMA7"/>
    <property type="match status" value="1"/>
</dbReference>
<proteinExistence type="predicted"/>
<keyword evidence="3" id="KW-1185">Reference proteome</keyword>
<comment type="caution">
    <text evidence="2">The sequence shown here is derived from an EMBL/GenBank/DDBJ whole genome shotgun (WGS) entry which is preliminary data.</text>
</comment>
<dbReference type="InterPro" id="IPR015157">
    <property type="entry name" value="TMA7"/>
</dbReference>
<evidence type="ECO:0000256" key="1">
    <source>
        <dbReference type="SAM" id="MobiDB-lite"/>
    </source>
</evidence>
<protein>
    <recommendedName>
        <fullName evidence="4">Translation machinery-associated protein 7 homolog</fullName>
    </recommendedName>
</protein>
<reference evidence="2 3" key="1">
    <citation type="submission" date="2023-11" db="EMBL/GenBank/DDBJ databases">
        <title>Dfirmibasis_genome.</title>
        <authorList>
            <person name="Edelbroek B."/>
            <person name="Kjellin J."/>
            <person name="Jerlstrom-Hultqvist J."/>
            <person name="Soderbom F."/>
        </authorList>
    </citation>
    <scope>NUCLEOTIDE SEQUENCE [LARGE SCALE GENOMIC DNA]</scope>
    <source>
        <strain evidence="2 3">TNS-C-14</strain>
    </source>
</reference>
<evidence type="ECO:0000313" key="2">
    <source>
        <dbReference type="EMBL" id="KAK5581074.1"/>
    </source>
</evidence>
<organism evidence="2 3">
    <name type="scientific">Dictyostelium firmibasis</name>
    <dbReference type="NCBI Taxonomy" id="79012"/>
    <lineage>
        <taxon>Eukaryota</taxon>
        <taxon>Amoebozoa</taxon>
        <taxon>Evosea</taxon>
        <taxon>Eumycetozoa</taxon>
        <taxon>Dictyostelia</taxon>
        <taxon>Dictyosteliales</taxon>
        <taxon>Dictyosteliaceae</taxon>
        <taxon>Dictyostelium</taxon>
    </lineage>
</organism>
<evidence type="ECO:0000313" key="3">
    <source>
        <dbReference type="Proteomes" id="UP001344447"/>
    </source>
</evidence>
<dbReference type="Proteomes" id="UP001344447">
    <property type="component" value="Unassembled WGS sequence"/>
</dbReference>